<accession>A0ABQ5NC96</accession>
<keyword evidence="3" id="KW-1185">Reference proteome</keyword>
<gene>
    <name evidence="2" type="ORF">bsdE14_42380</name>
</gene>
<protein>
    <submittedName>
        <fullName evidence="2">Uncharacterized protein</fullName>
    </submittedName>
</protein>
<keyword evidence="1" id="KW-0472">Membrane</keyword>
<sequence>MIALVIGNAISSYLGVTGKKLISLDTAINLAIVIVIAFVLI</sequence>
<reference evidence="2 3" key="1">
    <citation type="journal article" date="2024" name="Int. J. Syst. Evol. Microbiol.">
        <title>Clostridium omnivorum sp. nov., isolated from anoxic soil under the treatment of reductive soil disinfestation.</title>
        <authorList>
            <person name="Ueki A."/>
            <person name="Tonouchi A."/>
            <person name="Kaku N."/>
            <person name="Honma S."/>
            <person name="Ueki K."/>
        </authorList>
    </citation>
    <scope>NUCLEOTIDE SEQUENCE [LARGE SCALE GENOMIC DNA]</scope>
    <source>
        <strain evidence="2 3">E14</strain>
    </source>
</reference>
<feature type="transmembrane region" description="Helical" evidence="1">
    <location>
        <begin position="21"/>
        <end position="40"/>
    </location>
</feature>
<dbReference type="RefSeq" id="WP_264852137.1">
    <property type="nucleotide sequence ID" value="NZ_BRXR01000001.1"/>
</dbReference>
<evidence type="ECO:0000256" key="1">
    <source>
        <dbReference type="SAM" id="Phobius"/>
    </source>
</evidence>
<keyword evidence="1" id="KW-0812">Transmembrane</keyword>
<evidence type="ECO:0000313" key="2">
    <source>
        <dbReference type="EMBL" id="GLC32828.1"/>
    </source>
</evidence>
<organism evidence="2 3">
    <name type="scientific">Clostridium omnivorum</name>
    <dbReference type="NCBI Taxonomy" id="1604902"/>
    <lineage>
        <taxon>Bacteria</taxon>
        <taxon>Bacillati</taxon>
        <taxon>Bacillota</taxon>
        <taxon>Clostridia</taxon>
        <taxon>Eubacteriales</taxon>
        <taxon>Clostridiaceae</taxon>
        <taxon>Clostridium</taxon>
    </lineage>
</organism>
<evidence type="ECO:0000313" key="3">
    <source>
        <dbReference type="Proteomes" id="UP001208567"/>
    </source>
</evidence>
<name>A0ABQ5NC96_9CLOT</name>
<comment type="caution">
    <text evidence="2">The sequence shown here is derived from an EMBL/GenBank/DDBJ whole genome shotgun (WGS) entry which is preliminary data.</text>
</comment>
<dbReference type="Proteomes" id="UP001208567">
    <property type="component" value="Unassembled WGS sequence"/>
</dbReference>
<proteinExistence type="predicted"/>
<dbReference type="EMBL" id="BRXR01000001">
    <property type="protein sequence ID" value="GLC32828.1"/>
    <property type="molecule type" value="Genomic_DNA"/>
</dbReference>
<keyword evidence="1" id="KW-1133">Transmembrane helix</keyword>